<reference evidence="2" key="1">
    <citation type="submission" date="2020-02" db="EMBL/GenBank/DDBJ databases">
        <authorList>
            <person name="Meier V. D."/>
        </authorList>
    </citation>
    <scope>NUCLEOTIDE SEQUENCE</scope>
    <source>
        <strain evidence="2">AVDCRST_MAG82</strain>
    </source>
</reference>
<dbReference type="EC" id="3.1.2.28" evidence="2"/>
<gene>
    <name evidence="2" type="ORF">AVDCRST_MAG82-2413</name>
</gene>
<evidence type="ECO:0000313" key="2">
    <source>
        <dbReference type="EMBL" id="CAA9435153.1"/>
    </source>
</evidence>
<proteinExistence type="predicted"/>
<accession>A0A6J4QAS4</accession>
<organism evidence="2">
    <name type="scientific">uncultured Rubrobacteraceae bacterium</name>
    <dbReference type="NCBI Taxonomy" id="349277"/>
    <lineage>
        <taxon>Bacteria</taxon>
        <taxon>Bacillati</taxon>
        <taxon>Actinomycetota</taxon>
        <taxon>Rubrobacteria</taxon>
        <taxon>Rubrobacterales</taxon>
        <taxon>Rubrobacteraceae</taxon>
        <taxon>environmental samples</taxon>
    </lineage>
</organism>
<feature type="non-terminal residue" evidence="2">
    <location>
        <position position="1"/>
    </location>
</feature>
<dbReference type="GO" id="GO:0061522">
    <property type="term" value="F:1,4-dihydroxy-2-naphthoyl-CoA thioesterase activity"/>
    <property type="evidence" value="ECO:0007669"/>
    <property type="project" value="UniProtKB-EC"/>
</dbReference>
<dbReference type="AlphaFoldDB" id="A0A6J4QAS4"/>
<feature type="region of interest" description="Disordered" evidence="1">
    <location>
        <begin position="1"/>
        <end position="23"/>
    </location>
</feature>
<dbReference type="EMBL" id="CADCVA010000313">
    <property type="protein sequence ID" value="CAA9435153.1"/>
    <property type="molecule type" value="Genomic_DNA"/>
</dbReference>
<sequence length="61" mass="6599">WPSGRRSARATSGPSAAASSRRSGCLRTLGAGARCGRYVLRMRKTRRCASHAAPLPWWTPS</sequence>
<name>A0A6J4QAS4_9ACTN</name>
<evidence type="ECO:0000256" key="1">
    <source>
        <dbReference type="SAM" id="MobiDB-lite"/>
    </source>
</evidence>
<feature type="non-terminal residue" evidence="2">
    <location>
        <position position="61"/>
    </location>
</feature>
<protein>
    <submittedName>
        <fullName evidence="2">1,4-dihydroxy-2-naphthoyl-CoA hydrolase in menaquinone biosynthesis</fullName>
        <ecNumber evidence="2">3.1.2.28</ecNumber>
    </submittedName>
</protein>
<keyword evidence="2" id="KW-0378">Hydrolase</keyword>